<reference evidence="3 4" key="1">
    <citation type="submission" date="2015-08" db="EMBL/GenBank/DDBJ databases">
        <authorList>
            <person name="Varghese N."/>
        </authorList>
    </citation>
    <scope>NUCLEOTIDE SEQUENCE [LARGE SCALE GENOMIC DNA]</scope>
    <source>
        <strain evidence="3 4">DSM 18167</strain>
    </source>
</reference>
<dbReference type="EMBL" id="CYHC01000003">
    <property type="protein sequence ID" value="CUA86884.1"/>
    <property type="molecule type" value="Genomic_DNA"/>
</dbReference>
<keyword evidence="2" id="KW-0472">Membrane</keyword>
<feature type="transmembrane region" description="Helical" evidence="2">
    <location>
        <begin position="42"/>
        <end position="61"/>
    </location>
</feature>
<evidence type="ECO:0000256" key="2">
    <source>
        <dbReference type="SAM" id="Phobius"/>
    </source>
</evidence>
<sequence length="466" mass="50519">MATSRDTMPAAERATCRCPGAWPSMLELLLLLIGGGMVRRKWWLVGVLGLLWMAIGLFFVVTALDDSLRFSSTYFAIPLLVDAAFSAVSGLSAPDGRRLLRLGKAAVLLIIVLLIIEAPWHSGILVGILVGALLVGDAVWRASSAYVVRFHRWRLSIVKAAVEFLIGLWSFVPWPSHWQGEVGADVGTLMIVSAMGLCGLALRIRRLPLDTSVAMILARGRARDLRPGSPRRILPVRGEGPDEGDVIVHVWTPTGGIVPLHRGVERYVAARDEKGIVSTGHAALEAPPDIYISHYPAVEIDRAPSQFARALRATPDNDVPGLFKPSYAEESAEWCPSTVQVRLAGLNRRALRAFWQVYRADAIYNLTDRNCSSAVASALDVAIEGRFAEAARSPALLLRLLCAPELWIAGLLRRRAAWMAWTPGIVLDYARAVGALIAQFEPRPDGGRVHPAPSDHSAAAAVPSGD</sequence>
<feature type="region of interest" description="Disordered" evidence="1">
    <location>
        <begin position="446"/>
        <end position="466"/>
    </location>
</feature>
<evidence type="ECO:0000313" key="3">
    <source>
        <dbReference type="EMBL" id="CUA86884.1"/>
    </source>
</evidence>
<feature type="transmembrane region" description="Helical" evidence="2">
    <location>
        <begin position="152"/>
        <end position="172"/>
    </location>
</feature>
<gene>
    <name evidence="3" type="ORF">Ga0061061_10365</name>
</gene>
<feature type="compositionally biased region" description="Low complexity" evidence="1">
    <location>
        <begin position="449"/>
        <end position="466"/>
    </location>
</feature>
<organism evidence="3 4">
    <name type="scientific">Chelatococcus sambhunathii</name>
    <dbReference type="NCBI Taxonomy" id="363953"/>
    <lineage>
        <taxon>Bacteria</taxon>
        <taxon>Pseudomonadati</taxon>
        <taxon>Pseudomonadota</taxon>
        <taxon>Alphaproteobacteria</taxon>
        <taxon>Hyphomicrobiales</taxon>
        <taxon>Chelatococcaceae</taxon>
        <taxon>Chelatococcus</taxon>
    </lineage>
</organism>
<evidence type="ECO:0000256" key="1">
    <source>
        <dbReference type="SAM" id="MobiDB-lite"/>
    </source>
</evidence>
<accession>A0ABP2A898</accession>
<keyword evidence="4" id="KW-1185">Reference proteome</keyword>
<protein>
    <submittedName>
        <fullName evidence="3">Uncharacterized membrane protein HdeD, DUF308 family</fullName>
    </submittedName>
</protein>
<dbReference type="Proteomes" id="UP000182178">
    <property type="component" value="Unassembled WGS sequence"/>
</dbReference>
<keyword evidence="2" id="KW-0812">Transmembrane</keyword>
<comment type="caution">
    <text evidence="3">The sequence shown here is derived from an EMBL/GenBank/DDBJ whole genome shotgun (WGS) entry which is preliminary data.</text>
</comment>
<feature type="transmembrane region" description="Helical" evidence="2">
    <location>
        <begin position="73"/>
        <end position="92"/>
    </location>
</feature>
<evidence type="ECO:0000313" key="4">
    <source>
        <dbReference type="Proteomes" id="UP000182178"/>
    </source>
</evidence>
<name>A0ABP2A898_9HYPH</name>
<proteinExistence type="predicted"/>
<feature type="transmembrane region" description="Helical" evidence="2">
    <location>
        <begin position="122"/>
        <end position="140"/>
    </location>
</feature>
<feature type="transmembrane region" description="Helical" evidence="2">
    <location>
        <begin position="184"/>
        <end position="202"/>
    </location>
</feature>
<feature type="transmembrane region" description="Helical" evidence="2">
    <location>
        <begin position="99"/>
        <end position="116"/>
    </location>
</feature>
<keyword evidence="2" id="KW-1133">Transmembrane helix</keyword>